<feature type="region of interest" description="Disordered" evidence="1">
    <location>
        <begin position="45"/>
        <end position="71"/>
    </location>
</feature>
<protein>
    <recommendedName>
        <fullName evidence="5">GerMN domain-containing protein</fullName>
    </recommendedName>
</protein>
<evidence type="ECO:0000313" key="4">
    <source>
        <dbReference type="Proteomes" id="UP001165685"/>
    </source>
</evidence>
<evidence type="ECO:0000256" key="1">
    <source>
        <dbReference type="SAM" id="MobiDB-lite"/>
    </source>
</evidence>
<evidence type="ECO:0000256" key="2">
    <source>
        <dbReference type="SAM" id="Phobius"/>
    </source>
</evidence>
<name>A0ABT4TFB8_9ACTN</name>
<keyword evidence="4" id="KW-1185">Reference proteome</keyword>
<comment type="caution">
    <text evidence="3">The sequence shown here is derived from an EMBL/GenBank/DDBJ whole genome shotgun (WGS) entry which is preliminary data.</text>
</comment>
<keyword evidence="2" id="KW-1133">Transmembrane helix</keyword>
<accession>A0ABT4TFB8</accession>
<dbReference type="EMBL" id="JAQFWP010000003">
    <property type="protein sequence ID" value="MDA2803393.1"/>
    <property type="molecule type" value="Genomic_DNA"/>
</dbReference>
<gene>
    <name evidence="3" type="ORF">O4U47_02610</name>
</gene>
<reference evidence="3" key="1">
    <citation type="submission" date="2023-01" db="EMBL/GenBank/DDBJ databases">
        <title>Draft genome sequence of Nocardiopsis sp. LSu2-4 isolated from halophytes.</title>
        <authorList>
            <person name="Duangmal K."/>
            <person name="Chantavorakit T."/>
        </authorList>
    </citation>
    <scope>NUCLEOTIDE SEQUENCE</scope>
    <source>
        <strain evidence="3">LSu2-4</strain>
    </source>
</reference>
<keyword evidence="2" id="KW-0812">Transmembrane</keyword>
<dbReference type="RefSeq" id="WP_270675826.1">
    <property type="nucleotide sequence ID" value="NZ_JAQFWP010000003.1"/>
</dbReference>
<feature type="transmembrane region" description="Helical" evidence="2">
    <location>
        <begin position="18"/>
        <end position="40"/>
    </location>
</feature>
<dbReference type="Proteomes" id="UP001165685">
    <property type="component" value="Unassembled WGS sequence"/>
</dbReference>
<sequence length="250" mass="26674">MSTPNEIAASARRTRTTIIVPAALVVVLAVVAAVAITTALNAGGEQLQSAASPSPTRSRAEGEPLRPPAPGHEVEGYPVNFEHTPEGAVAMTTAYVSRNATLDPADKAETRSAYAVELQGIGQEELEQLAEQLQLGIEDELDYYGFDVDLGDLPQQATYSALPVAVVYEEIDASTTEVAVLTEVNVSDGIEAESIFLEPLEVRCVWSDDVRGGDWVISSEFPEIEVPDKAEPGTEEFQSSEWAPLQGGMS</sequence>
<proteinExistence type="predicted"/>
<evidence type="ECO:0000313" key="3">
    <source>
        <dbReference type="EMBL" id="MDA2803393.1"/>
    </source>
</evidence>
<keyword evidence="2" id="KW-0472">Membrane</keyword>
<evidence type="ECO:0008006" key="5">
    <source>
        <dbReference type="Google" id="ProtNLM"/>
    </source>
</evidence>
<feature type="region of interest" description="Disordered" evidence="1">
    <location>
        <begin position="226"/>
        <end position="250"/>
    </location>
</feature>
<organism evidence="3 4">
    <name type="scientific">Nocardiopsis suaedae</name>
    <dbReference type="NCBI Taxonomy" id="3018444"/>
    <lineage>
        <taxon>Bacteria</taxon>
        <taxon>Bacillati</taxon>
        <taxon>Actinomycetota</taxon>
        <taxon>Actinomycetes</taxon>
        <taxon>Streptosporangiales</taxon>
        <taxon>Nocardiopsidaceae</taxon>
        <taxon>Nocardiopsis</taxon>
    </lineage>
</organism>